<gene>
    <name evidence="1" type="ORF">Tco_0750582</name>
</gene>
<proteinExistence type="predicted"/>
<accession>A0ABQ4Z334</accession>
<evidence type="ECO:0000313" key="2">
    <source>
        <dbReference type="Proteomes" id="UP001151760"/>
    </source>
</evidence>
<keyword evidence="2" id="KW-1185">Reference proteome</keyword>
<comment type="caution">
    <text evidence="1">The sequence shown here is derived from an EMBL/GenBank/DDBJ whole genome shotgun (WGS) entry which is preliminary data.</text>
</comment>
<organism evidence="1 2">
    <name type="scientific">Tanacetum coccineum</name>
    <dbReference type="NCBI Taxonomy" id="301880"/>
    <lineage>
        <taxon>Eukaryota</taxon>
        <taxon>Viridiplantae</taxon>
        <taxon>Streptophyta</taxon>
        <taxon>Embryophyta</taxon>
        <taxon>Tracheophyta</taxon>
        <taxon>Spermatophyta</taxon>
        <taxon>Magnoliopsida</taxon>
        <taxon>eudicotyledons</taxon>
        <taxon>Gunneridae</taxon>
        <taxon>Pentapetalae</taxon>
        <taxon>asterids</taxon>
        <taxon>campanulids</taxon>
        <taxon>Asterales</taxon>
        <taxon>Asteraceae</taxon>
        <taxon>Asteroideae</taxon>
        <taxon>Anthemideae</taxon>
        <taxon>Anthemidinae</taxon>
        <taxon>Tanacetum</taxon>
    </lineage>
</organism>
<reference evidence="1" key="2">
    <citation type="submission" date="2022-01" db="EMBL/GenBank/DDBJ databases">
        <authorList>
            <person name="Yamashiro T."/>
            <person name="Shiraishi A."/>
            <person name="Satake H."/>
            <person name="Nakayama K."/>
        </authorList>
    </citation>
    <scope>NUCLEOTIDE SEQUENCE</scope>
</reference>
<reference evidence="1" key="1">
    <citation type="journal article" date="2022" name="Int. J. Mol. Sci.">
        <title>Draft Genome of Tanacetum Coccineum: Genomic Comparison of Closely Related Tanacetum-Family Plants.</title>
        <authorList>
            <person name="Yamashiro T."/>
            <person name="Shiraishi A."/>
            <person name="Nakayama K."/>
            <person name="Satake H."/>
        </authorList>
    </citation>
    <scope>NUCLEOTIDE SEQUENCE</scope>
</reference>
<dbReference type="Proteomes" id="UP001151760">
    <property type="component" value="Unassembled WGS sequence"/>
</dbReference>
<name>A0ABQ4Z334_9ASTR</name>
<sequence length="110" mass="12218">MICRILVDFDELTAMASEHSSSGPALHELTPVTISSRLVPKPPPSTSFVPPTRTDWDLLFQPLFDELLTPPPSVDLPAPEVIALIAEVITPEPAVITRNHFYFTIDKKNR</sequence>
<protein>
    <submittedName>
        <fullName evidence="1">Uncharacterized protein</fullName>
    </submittedName>
</protein>
<evidence type="ECO:0000313" key="1">
    <source>
        <dbReference type="EMBL" id="GJS84041.1"/>
    </source>
</evidence>
<dbReference type="EMBL" id="BQNB010010945">
    <property type="protein sequence ID" value="GJS84041.1"/>
    <property type="molecule type" value="Genomic_DNA"/>
</dbReference>